<evidence type="ECO:0000256" key="4">
    <source>
        <dbReference type="PROSITE-ProRule" id="PRU00335"/>
    </source>
</evidence>
<dbReference type="Gene3D" id="1.10.357.10">
    <property type="entry name" value="Tetracycline Repressor, domain 2"/>
    <property type="match status" value="1"/>
</dbReference>
<dbReference type="InterPro" id="IPR001647">
    <property type="entry name" value="HTH_TetR"/>
</dbReference>
<keyword evidence="3" id="KW-0804">Transcription</keyword>
<dbReference type="InterPro" id="IPR036271">
    <property type="entry name" value="Tet_transcr_reg_TetR-rel_C_sf"/>
</dbReference>
<evidence type="ECO:0000259" key="5">
    <source>
        <dbReference type="PROSITE" id="PS50977"/>
    </source>
</evidence>
<keyword evidence="1" id="KW-0805">Transcription regulation</keyword>
<dbReference type="GO" id="GO:0003677">
    <property type="term" value="F:DNA binding"/>
    <property type="evidence" value="ECO:0007669"/>
    <property type="project" value="UniProtKB-UniRule"/>
</dbReference>
<keyword evidence="7" id="KW-1185">Reference proteome</keyword>
<dbReference type="PRINTS" id="PR00455">
    <property type="entry name" value="HTHTETR"/>
</dbReference>
<accession>A0A7Y9ELK9</accession>
<dbReference type="Proteomes" id="UP000529783">
    <property type="component" value="Unassembled WGS sequence"/>
</dbReference>
<feature type="domain" description="HTH tetR-type" evidence="5">
    <location>
        <begin position="9"/>
        <end position="69"/>
    </location>
</feature>
<name>A0A7Y9ELK9_9ACTN</name>
<evidence type="ECO:0000313" key="6">
    <source>
        <dbReference type="EMBL" id="NYD49962.1"/>
    </source>
</evidence>
<dbReference type="AlphaFoldDB" id="A0A7Y9ELK9"/>
<dbReference type="PROSITE" id="PS50977">
    <property type="entry name" value="HTH_TETR_2"/>
    <property type="match status" value="1"/>
</dbReference>
<gene>
    <name evidence="6" type="ORF">BJY14_005945</name>
</gene>
<dbReference type="PANTHER" id="PTHR47506:SF1">
    <property type="entry name" value="HTH-TYPE TRANSCRIPTIONAL REGULATOR YJDC"/>
    <property type="match status" value="1"/>
</dbReference>
<dbReference type="SUPFAM" id="SSF48498">
    <property type="entry name" value="Tetracyclin repressor-like, C-terminal domain"/>
    <property type="match status" value="1"/>
</dbReference>
<sequence>MAGRGRPRTFDPDTALRQALDVFWERGYEGTSLKDLAQAMGIASASIYACFGSKADLFRKVMALYGTTSGEPPRRALREQPTARAAIHAMLRATADEITRSDAPHYCMLVLAAPTGAVENHEVREFLAGLRHDMLAAIRARLARGVTDGDLTASPTDLDALARYYTTVVQGLSLQARDGATRPDLESIITHAMTAWPTPTRMADQDAIELGSAPACGRGEGGAVPA</sequence>
<keyword evidence="2 4" id="KW-0238">DNA-binding</keyword>
<dbReference type="Pfam" id="PF00440">
    <property type="entry name" value="TetR_N"/>
    <property type="match status" value="1"/>
</dbReference>
<comment type="caution">
    <text evidence="6">The sequence shown here is derived from an EMBL/GenBank/DDBJ whole genome shotgun (WGS) entry which is preliminary data.</text>
</comment>
<evidence type="ECO:0000256" key="2">
    <source>
        <dbReference type="ARBA" id="ARBA00023125"/>
    </source>
</evidence>
<organism evidence="6 7">
    <name type="scientific">Actinomadura luteofluorescens</name>
    <dbReference type="NCBI Taxonomy" id="46163"/>
    <lineage>
        <taxon>Bacteria</taxon>
        <taxon>Bacillati</taxon>
        <taxon>Actinomycetota</taxon>
        <taxon>Actinomycetes</taxon>
        <taxon>Streptosporangiales</taxon>
        <taxon>Thermomonosporaceae</taxon>
        <taxon>Actinomadura</taxon>
    </lineage>
</organism>
<evidence type="ECO:0000313" key="7">
    <source>
        <dbReference type="Proteomes" id="UP000529783"/>
    </source>
</evidence>
<dbReference type="SUPFAM" id="SSF46689">
    <property type="entry name" value="Homeodomain-like"/>
    <property type="match status" value="1"/>
</dbReference>
<proteinExistence type="predicted"/>
<evidence type="ECO:0000256" key="3">
    <source>
        <dbReference type="ARBA" id="ARBA00023163"/>
    </source>
</evidence>
<dbReference type="RefSeq" id="WP_179846589.1">
    <property type="nucleotide sequence ID" value="NZ_JACCBA010000001.1"/>
</dbReference>
<dbReference type="PANTHER" id="PTHR47506">
    <property type="entry name" value="TRANSCRIPTIONAL REGULATORY PROTEIN"/>
    <property type="match status" value="1"/>
</dbReference>
<feature type="DNA-binding region" description="H-T-H motif" evidence="4">
    <location>
        <begin position="32"/>
        <end position="51"/>
    </location>
</feature>
<evidence type="ECO:0000256" key="1">
    <source>
        <dbReference type="ARBA" id="ARBA00023015"/>
    </source>
</evidence>
<dbReference type="EMBL" id="JACCBA010000001">
    <property type="protein sequence ID" value="NYD49962.1"/>
    <property type="molecule type" value="Genomic_DNA"/>
</dbReference>
<dbReference type="InterPro" id="IPR009057">
    <property type="entry name" value="Homeodomain-like_sf"/>
</dbReference>
<protein>
    <submittedName>
        <fullName evidence="6">AcrR family transcriptional regulator</fullName>
    </submittedName>
</protein>
<dbReference type="Gene3D" id="1.10.10.60">
    <property type="entry name" value="Homeodomain-like"/>
    <property type="match status" value="1"/>
</dbReference>
<reference evidence="6 7" key="1">
    <citation type="submission" date="2020-07" db="EMBL/GenBank/DDBJ databases">
        <title>Sequencing the genomes of 1000 actinobacteria strains.</title>
        <authorList>
            <person name="Klenk H.-P."/>
        </authorList>
    </citation>
    <scope>NUCLEOTIDE SEQUENCE [LARGE SCALE GENOMIC DNA]</scope>
    <source>
        <strain evidence="6 7">DSM 40398</strain>
    </source>
</reference>